<evidence type="ECO:0000313" key="3">
    <source>
        <dbReference type="Proteomes" id="UP001472866"/>
    </source>
</evidence>
<dbReference type="InterPro" id="IPR015422">
    <property type="entry name" value="PyrdxlP-dep_Trfase_small"/>
</dbReference>
<dbReference type="InterPro" id="IPR004839">
    <property type="entry name" value="Aminotransferase_I/II_large"/>
</dbReference>
<keyword evidence="2" id="KW-0032">Aminotransferase</keyword>
<reference evidence="2 3" key="1">
    <citation type="submission" date="2024-03" db="EMBL/GenBank/DDBJ databases">
        <title>Complete genome sequence of the green alga Chloropicon roscoffensis RCC1871.</title>
        <authorList>
            <person name="Lemieux C."/>
            <person name="Pombert J.-F."/>
            <person name="Otis C."/>
            <person name="Turmel M."/>
        </authorList>
    </citation>
    <scope>NUCLEOTIDE SEQUENCE [LARGE SCALE GENOMIC DNA]</scope>
    <source>
        <strain evidence="2 3">RCC1871</strain>
    </source>
</reference>
<organism evidence="2 3">
    <name type="scientific">Chloropicon roscoffensis</name>
    <dbReference type="NCBI Taxonomy" id="1461544"/>
    <lineage>
        <taxon>Eukaryota</taxon>
        <taxon>Viridiplantae</taxon>
        <taxon>Chlorophyta</taxon>
        <taxon>Chloropicophyceae</taxon>
        <taxon>Chloropicales</taxon>
        <taxon>Chloropicaceae</taxon>
        <taxon>Chloropicon</taxon>
    </lineage>
</organism>
<protein>
    <submittedName>
        <fullName evidence="2">Aminotransferase</fullName>
    </submittedName>
</protein>
<dbReference type="PANTHER" id="PTHR42858">
    <property type="entry name" value="AMINOTRANSFERASE"/>
    <property type="match status" value="1"/>
</dbReference>
<dbReference type="InterPro" id="IPR015421">
    <property type="entry name" value="PyrdxlP-dep_Trfase_major"/>
</dbReference>
<keyword evidence="3" id="KW-1185">Reference proteome</keyword>
<dbReference type="GO" id="GO:0030170">
    <property type="term" value="F:pyridoxal phosphate binding"/>
    <property type="evidence" value="ECO:0007669"/>
    <property type="project" value="InterPro"/>
</dbReference>
<keyword evidence="2" id="KW-0808">Transferase</keyword>
<dbReference type="Gene3D" id="3.90.1150.10">
    <property type="entry name" value="Aspartate Aminotransferase, domain 1"/>
    <property type="match status" value="1"/>
</dbReference>
<evidence type="ECO:0000259" key="1">
    <source>
        <dbReference type="Pfam" id="PF00155"/>
    </source>
</evidence>
<feature type="domain" description="Aminotransferase class I/classII large" evidence="1">
    <location>
        <begin position="51"/>
        <end position="402"/>
    </location>
</feature>
<dbReference type="PANTHER" id="PTHR42858:SF1">
    <property type="entry name" value="LD15494P"/>
    <property type="match status" value="1"/>
</dbReference>
<dbReference type="SUPFAM" id="SSF53383">
    <property type="entry name" value="PLP-dependent transferases"/>
    <property type="match status" value="1"/>
</dbReference>
<dbReference type="Gene3D" id="3.40.640.10">
    <property type="entry name" value="Type I PLP-dependent aspartate aminotransferase-like (Major domain)"/>
    <property type="match status" value="1"/>
</dbReference>
<sequence>MSVAKSEPAAALTEQVSPVIQSQVDSSVLNFAIGQPGPELLASAYAMIKKASAEAFEDDKNFPWIMQYGAECGPAHYREALAGFYTRNSLCQTSPSEVILTTGVSGGIQMMCSTLASPGDVAIVEQPSYFLARDIFASLGLETLKAPMTSSGSIDFAALSAEVDALESVGKRVRLLYVVPVHGNPTAVCKTRKEKEAIVAWCERRKVYALCDEVYELLNFGKRSVDSPPMRDLSRGQHVVSLGSFSKICGPGLRLGWALASPEVVERFKQNGVLSSGGGLNPLGGAIMAKAMEPREGAEPLMDDLLLRNVCPTLSRKSRALCASIDRHLAPRGVTYARPEGGYFVFLRLPEGVDATELLETARSEFQVGYTPGERCLGPKNTARLSFAFYSEEEMELGVTRLAAALDNYLAG</sequence>
<accession>A0AAX4P2P6</accession>
<proteinExistence type="predicted"/>
<dbReference type="GO" id="GO:0047536">
    <property type="term" value="F:2-aminoadipate transaminase activity"/>
    <property type="evidence" value="ECO:0007669"/>
    <property type="project" value="TreeGrafter"/>
</dbReference>
<dbReference type="AlphaFoldDB" id="A0AAX4P2P6"/>
<name>A0AAX4P2P6_9CHLO</name>
<dbReference type="Pfam" id="PF00155">
    <property type="entry name" value="Aminotran_1_2"/>
    <property type="match status" value="1"/>
</dbReference>
<dbReference type="CDD" id="cd00609">
    <property type="entry name" value="AAT_like"/>
    <property type="match status" value="1"/>
</dbReference>
<dbReference type="InterPro" id="IPR015424">
    <property type="entry name" value="PyrdxlP-dep_Trfase"/>
</dbReference>
<evidence type="ECO:0000313" key="2">
    <source>
        <dbReference type="EMBL" id="WZN60189.1"/>
    </source>
</evidence>
<dbReference type="EMBL" id="CP151502">
    <property type="protein sequence ID" value="WZN60189.1"/>
    <property type="molecule type" value="Genomic_DNA"/>
</dbReference>
<dbReference type="Proteomes" id="UP001472866">
    <property type="component" value="Chromosome 02"/>
</dbReference>
<gene>
    <name evidence="2" type="ORF">HKI87_02g17180</name>
</gene>